<protein>
    <submittedName>
        <fullName evidence="4">GUN4 domain-containing protein</fullName>
    </submittedName>
</protein>
<dbReference type="Pfam" id="PF05419">
    <property type="entry name" value="GUN4"/>
    <property type="match status" value="1"/>
</dbReference>
<keyword evidence="2" id="KW-0812">Transmembrane</keyword>
<keyword evidence="2" id="KW-1133">Transmembrane helix</keyword>
<evidence type="ECO:0000256" key="2">
    <source>
        <dbReference type="SAM" id="Phobius"/>
    </source>
</evidence>
<evidence type="ECO:0000256" key="1">
    <source>
        <dbReference type="SAM" id="Coils"/>
    </source>
</evidence>
<dbReference type="PANTHER" id="PTHR34800:SF1">
    <property type="entry name" value="TETRAPYRROLE-BINDING PROTEIN, CHLOROPLASTIC"/>
    <property type="match status" value="1"/>
</dbReference>
<dbReference type="Gene3D" id="1.10.10.1770">
    <property type="entry name" value="Gun4-like"/>
    <property type="match status" value="1"/>
</dbReference>
<feature type="domain" description="GUN4-like" evidence="3">
    <location>
        <begin position="130"/>
        <end position="260"/>
    </location>
</feature>
<evidence type="ECO:0000313" key="4">
    <source>
        <dbReference type="EMBL" id="MBD2564317.1"/>
    </source>
</evidence>
<evidence type="ECO:0000259" key="3">
    <source>
        <dbReference type="Pfam" id="PF05419"/>
    </source>
</evidence>
<comment type="caution">
    <text evidence="4">The sequence shown here is derived from an EMBL/GenBank/DDBJ whole genome shotgun (WGS) entry which is preliminary data.</text>
</comment>
<dbReference type="RefSeq" id="WP_190900145.1">
    <property type="nucleotide sequence ID" value="NZ_JACJTE010000046.1"/>
</dbReference>
<keyword evidence="1" id="KW-0175">Coiled coil</keyword>
<accession>A0ABR8F3G9</accession>
<proteinExistence type="predicted"/>
<dbReference type="SUPFAM" id="SSF140869">
    <property type="entry name" value="GUN4-like"/>
    <property type="match status" value="1"/>
</dbReference>
<organism evidence="4 5">
    <name type="scientific">Nostoc linckia FACHB-391</name>
    <dbReference type="NCBI Taxonomy" id="2692906"/>
    <lineage>
        <taxon>Bacteria</taxon>
        <taxon>Bacillati</taxon>
        <taxon>Cyanobacteriota</taxon>
        <taxon>Cyanophyceae</taxon>
        <taxon>Nostocales</taxon>
        <taxon>Nostocaceae</taxon>
        <taxon>Nostoc</taxon>
    </lineage>
</organism>
<dbReference type="Gene3D" id="1.25.40.620">
    <property type="match status" value="1"/>
</dbReference>
<evidence type="ECO:0000313" key="5">
    <source>
        <dbReference type="Proteomes" id="UP000604661"/>
    </source>
</evidence>
<dbReference type="PANTHER" id="PTHR34800">
    <property type="entry name" value="TETRAPYRROLE-BINDING PROTEIN, CHLOROPLASTIC"/>
    <property type="match status" value="1"/>
</dbReference>
<keyword evidence="2" id="KW-0472">Membrane</keyword>
<keyword evidence="5" id="KW-1185">Reference proteome</keyword>
<dbReference type="InterPro" id="IPR037215">
    <property type="entry name" value="GUN4-like_sf"/>
</dbReference>
<sequence>MLSDNQRRRLDEEKKSLEQSYELQSEKIDRLRNALIIETDPSRKFQHEQEIKEQEKKRKEFGDRLDEIEKCLESGQIYKTVVSLEPSFVLKDHTNKKLPFLLSGGIVAVLGIGVLMWNNINNLTISTKPALDYTLLEQLLKAKRWKAADEETTNLMLQASDRVKDNSFWESDIKVFRCDVLKDINQRWIESTKEKGKDRHFGFSIQKSIWESSGISPDSGDFAPYKEFGRKVGWIVGNQNMWDQPILIFSSDAPKGHLPADIYKKVYRVGTDKTYWMKEWSSGIWIFRIQQCISD</sequence>
<name>A0ABR8F3G9_NOSLI</name>
<feature type="transmembrane region" description="Helical" evidence="2">
    <location>
        <begin position="98"/>
        <end position="117"/>
    </location>
</feature>
<dbReference type="InterPro" id="IPR008629">
    <property type="entry name" value="GUN4-like"/>
</dbReference>
<dbReference type="CDD" id="cd16383">
    <property type="entry name" value="GUN4"/>
    <property type="match status" value="1"/>
</dbReference>
<gene>
    <name evidence="4" type="ORF">H6G95_27670</name>
</gene>
<dbReference type="EMBL" id="JACJTE010000046">
    <property type="protein sequence ID" value="MBD2564317.1"/>
    <property type="molecule type" value="Genomic_DNA"/>
</dbReference>
<reference evidence="4 5" key="1">
    <citation type="journal article" date="2020" name="ISME J.">
        <title>Comparative genomics reveals insights into cyanobacterial evolution and habitat adaptation.</title>
        <authorList>
            <person name="Chen M.Y."/>
            <person name="Teng W.K."/>
            <person name="Zhao L."/>
            <person name="Hu C.X."/>
            <person name="Zhou Y.K."/>
            <person name="Han B.P."/>
            <person name="Song L.R."/>
            <person name="Shu W.S."/>
        </authorList>
    </citation>
    <scope>NUCLEOTIDE SEQUENCE [LARGE SCALE GENOMIC DNA]</scope>
    <source>
        <strain evidence="4 5">FACHB-391</strain>
    </source>
</reference>
<feature type="coiled-coil region" evidence="1">
    <location>
        <begin position="7"/>
        <end position="71"/>
    </location>
</feature>
<dbReference type="Proteomes" id="UP000604661">
    <property type="component" value="Unassembled WGS sequence"/>
</dbReference>